<feature type="binding site" description="axial binding residue" evidence="6">
    <location>
        <position position="408"/>
    </location>
    <ligand>
        <name>heme</name>
        <dbReference type="ChEBI" id="CHEBI:30413"/>
    </ligand>
    <ligandPart>
        <name>Fe</name>
        <dbReference type="ChEBI" id="CHEBI:18248"/>
    </ligandPart>
</feature>
<dbReference type="SUPFAM" id="SSF48264">
    <property type="entry name" value="Cytochrome P450"/>
    <property type="match status" value="1"/>
</dbReference>
<dbReference type="GO" id="GO:0016705">
    <property type="term" value="F:oxidoreductase activity, acting on paired donors, with incorporation or reduction of molecular oxygen"/>
    <property type="evidence" value="ECO:0007669"/>
    <property type="project" value="InterPro"/>
</dbReference>
<comment type="similarity">
    <text evidence="2">Belongs to the cytochrome P450 family.</text>
</comment>
<evidence type="ECO:0000313" key="7">
    <source>
        <dbReference type="EMBL" id="CAI2188872.1"/>
    </source>
</evidence>
<keyword evidence="8" id="KW-1185">Reference proteome</keyword>
<dbReference type="PANTHER" id="PTHR46206">
    <property type="entry name" value="CYTOCHROME P450"/>
    <property type="match status" value="1"/>
</dbReference>
<dbReference type="Pfam" id="PF00067">
    <property type="entry name" value="p450"/>
    <property type="match status" value="1"/>
</dbReference>
<evidence type="ECO:0000256" key="6">
    <source>
        <dbReference type="PIRSR" id="PIRSR602403-1"/>
    </source>
</evidence>
<keyword evidence="3 6" id="KW-0479">Metal-binding</keyword>
<reference evidence="7" key="1">
    <citation type="submission" date="2022-08" db="EMBL/GenBank/DDBJ databases">
        <authorList>
            <person name="Kallberg Y."/>
            <person name="Tangrot J."/>
            <person name="Rosling A."/>
        </authorList>
    </citation>
    <scope>NUCLEOTIDE SEQUENCE</scope>
    <source>
        <strain evidence="7">Wild A</strain>
    </source>
</reference>
<dbReference type="GO" id="GO:0020037">
    <property type="term" value="F:heme binding"/>
    <property type="evidence" value="ECO:0007669"/>
    <property type="project" value="InterPro"/>
</dbReference>
<accession>A0A9W4T1S2</accession>
<dbReference type="PANTHER" id="PTHR46206:SF1">
    <property type="entry name" value="P450, PUTATIVE (EUROFUNG)-RELATED"/>
    <property type="match status" value="1"/>
</dbReference>
<dbReference type="OrthoDB" id="1844152at2759"/>
<evidence type="ECO:0000256" key="5">
    <source>
        <dbReference type="ARBA" id="ARBA00023033"/>
    </source>
</evidence>
<evidence type="ECO:0000256" key="3">
    <source>
        <dbReference type="ARBA" id="ARBA00022723"/>
    </source>
</evidence>
<evidence type="ECO:0000256" key="1">
    <source>
        <dbReference type="ARBA" id="ARBA00001971"/>
    </source>
</evidence>
<keyword evidence="6" id="KW-0349">Heme</keyword>
<proteinExistence type="inferred from homology"/>
<keyword evidence="4 6" id="KW-0408">Iron</keyword>
<dbReference type="EMBL" id="CAMKVN010005451">
    <property type="protein sequence ID" value="CAI2188872.1"/>
    <property type="molecule type" value="Genomic_DNA"/>
</dbReference>
<gene>
    <name evidence="7" type="ORF">FWILDA_LOCUS13797</name>
</gene>
<keyword evidence="5" id="KW-0503">Monooxygenase</keyword>
<dbReference type="GO" id="GO:0004497">
    <property type="term" value="F:monooxygenase activity"/>
    <property type="evidence" value="ECO:0007669"/>
    <property type="project" value="UniProtKB-KW"/>
</dbReference>
<evidence type="ECO:0000313" key="8">
    <source>
        <dbReference type="Proteomes" id="UP001153678"/>
    </source>
</evidence>
<evidence type="ECO:0000256" key="2">
    <source>
        <dbReference type="ARBA" id="ARBA00010617"/>
    </source>
</evidence>
<evidence type="ECO:0000256" key="4">
    <source>
        <dbReference type="ARBA" id="ARBA00023004"/>
    </source>
</evidence>
<dbReference type="AlphaFoldDB" id="A0A9W4T1S2"/>
<comment type="cofactor">
    <cofactor evidence="1 6">
        <name>heme</name>
        <dbReference type="ChEBI" id="CHEBI:30413"/>
    </cofactor>
</comment>
<comment type="caution">
    <text evidence="7">The sequence shown here is derived from an EMBL/GenBank/DDBJ whole genome shotgun (WGS) entry which is preliminary data.</text>
</comment>
<dbReference type="Proteomes" id="UP001153678">
    <property type="component" value="Unassembled WGS sequence"/>
</dbReference>
<sequence>NEPPLVPYKYPIIGHTFEYYKDVLGFLKKCHEEHGDIFSLYIWGTIQTYVGNENYSEIFKNHHNFDFHEALNDTFPIANILNRPDDYFKDFKKFTKEFLHDLDKYSESVYHKIIKSIDEILVEGKVIRPPINTIQQIIARPIANIIIGVELCDDKELLNTFVSLTADIGLWLSIPPALNFIYFNLHRKFIMFKFRYLNNPIKIHRNVILTKITPVINQRISDKNNLRDSWKRPIDIMQELMDKFMVDEKSVDIESVADFIMIFIFSSVHSTSLTFTQCLFDYVNNHEYHKELLEEAEKIYDDDKLLLHYTISKSDKMERLDHFIKESFRINRMPVSFPHKTVSSQFTFANGFQVPKGRVVQIITQQIYYDQKAFGSDPEKFNPNHHVKSPVTRPERNFIAFGTGKLLCPGRFFAIYEIKVAMHYILLKYNVKSVSGKHVKPKRIGDYILPSDEGLIFEKKRNDKDFRNIKCK</sequence>
<keyword evidence="5" id="KW-0560">Oxidoreductase</keyword>
<dbReference type="InterPro" id="IPR002403">
    <property type="entry name" value="Cyt_P450_E_grp-IV"/>
</dbReference>
<feature type="non-terminal residue" evidence="7">
    <location>
        <position position="472"/>
    </location>
</feature>
<organism evidence="7 8">
    <name type="scientific">Funneliformis geosporum</name>
    <dbReference type="NCBI Taxonomy" id="1117311"/>
    <lineage>
        <taxon>Eukaryota</taxon>
        <taxon>Fungi</taxon>
        <taxon>Fungi incertae sedis</taxon>
        <taxon>Mucoromycota</taxon>
        <taxon>Glomeromycotina</taxon>
        <taxon>Glomeromycetes</taxon>
        <taxon>Glomerales</taxon>
        <taxon>Glomeraceae</taxon>
        <taxon>Funneliformis</taxon>
    </lineage>
</organism>
<dbReference type="InterPro" id="IPR036396">
    <property type="entry name" value="Cyt_P450_sf"/>
</dbReference>
<protein>
    <submittedName>
        <fullName evidence="7">11784_t:CDS:1</fullName>
    </submittedName>
</protein>
<dbReference type="Gene3D" id="1.10.630.10">
    <property type="entry name" value="Cytochrome P450"/>
    <property type="match status" value="1"/>
</dbReference>
<dbReference type="InterPro" id="IPR001128">
    <property type="entry name" value="Cyt_P450"/>
</dbReference>
<name>A0A9W4T1S2_9GLOM</name>
<dbReference type="GO" id="GO:0005506">
    <property type="term" value="F:iron ion binding"/>
    <property type="evidence" value="ECO:0007669"/>
    <property type="project" value="InterPro"/>
</dbReference>
<dbReference type="PRINTS" id="PR00465">
    <property type="entry name" value="EP450IV"/>
</dbReference>